<dbReference type="OrthoDB" id="5668432at2"/>
<protein>
    <submittedName>
        <fullName evidence="2">Uncharacterized protein</fullName>
    </submittedName>
</protein>
<evidence type="ECO:0000313" key="3">
    <source>
        <dbReference type="Proteomes" id="UP000265691"/>
    </source>
</evidence>
<dbReference type="InterPro" id="IPR010446">
    <property type="entry name" value="GalNAc_Trfase_b"/>
</dbReference>
<comment type="caution">
    <text evidence="2">The sequence shown here is derived from an EMBL/GenBank/DDBJ whole genome shotgun (WGS) entry which is preliminary data.</text>
</comment>
<dbReference type="AlphaFoldDB" id="A0A3A1Y4R2"/>
<dbReference type="Proteomes" id="UP000265691">
    <property type="component" value="Unassembled WGS sequence"/>
</dbReference>
<organism evidence="2 3">
    <name type="scientific">Psittacicella hinzii</name>
    <dbReference type="NCBI Taxonomy" id="2028575"/>
    <lineage>
        <taxon>Bacteria</taxon>
        <taxon>Pseudomonadati</taxon>
        <taxon>Pseudomonadota</taxon>
        <taxon>Gammaproteobacteria</taxon>
        <taxon>Pasteurellales</taxon>
        <taxon>Psittacicellaceae</taxon>
        <taxon>Psittacicella</taxon>
    </lineage>
</organism>
<feature type="region of interest" description="Disordered" evidence="1">
    <location>
        <begin position="412"/>
        <end position="432"/>
    </location>
</feature>
<dbReference type="RefSeq" id="WP_119525268.1">
    <property type="nucleotide sequence ID" value="NZ_NRHC01000058.1"/>
</dbReference>
<accession>A0A3A1Y4R2</accession>
<sequence length="432" mass="51684">MRPEYRNLQHYTLEDLRALVAKSNCPEIEPYAFIRFSNEAITIKSSLESIVPFFKKGIICYHELLPGIEEDGSLAIVEEFVRQNPGFRLVKYPFHVLFQNLEGLYDHLYSSTSKYWLLHTYYQFALEQLKELVKENGDQDTAWFFKVDCDHVYSQKLLEYTKLWCQLEQLNGVNCAYFYKANVRNDMRRDDWHEFNHFHLEKISNDYDHTCIKLDYINTYILVVQAHFADDKALARKKSQIYELQHYKPGYKFLPNKAFVNSLHFDREKFFHYQELNQEEIEKCYTYGCPYNQVDWEKMVKQIPEAAIDPEFFSFENVKRIYQSFNYPKKGEGLKYGRNQFKLEEFLANPDYHPSKFLREHAQRWQERDKITDPAELAALERLEKIIHLFEQENFFFPVQYITGSKEFLHAPDKTAEEKAETTEEKAETAKS</sequence>
<keyword evidence="3" id="KW-1185">Reference proteome</keyword>
<evidence type="ECO:0000313" key="2">
    <source>
        <dbReference type="EMBL" id="RIY32380.1"/>
    </source>
</evidence>
<name>A0A3A1Y4R2_9GAMM</name>
<reference evidence="2 3" key="1">
    <citation type="submission" date="2017-08" db="EMBL/GenBank/DDBJ databases">
        <title>Reclassification of Bisgaard taxon 37 and 44.</title>
        <authorList>
            <person name="Christensen H."/>
        </authorList>
    </citation>
    <scope>NUCLEOTIDE SEQUENCE [LARGE SCALE GENOMIC DNA]</scope>
    <source>
        <strain evidence="2 3">B96_3</strain>
    </source>
</reference>
<evidence type="ECO:0000256" key="1">
    <source>
        <dbReference type="SAM" id="MobiDB-lite"/>
    </source>
</evidence>
<dbReference type="Pfam" id="PF06306">
    <property type="entry name" value="CgtA"/>
    <property type="match status" value="1"/>
</dbReference>
<dbReference type="EMBL" id="NRHC01000058">
    <property type="protein sequence ID" value="RIY32380.1"/>
    <property type="molecule type" value="Genomic_DNA"/>
</dbReference>
<gene>
    <name evidence="2" type="ORF">CKF54_05010</name>
</gene>
<proteinExistence type="predicted"/>